<evidence type="ECO:0000256" key="1">
    <source>
        <dbReference type="SAM" id="MobiDB-lite"/>
    </source>
</evidence>
<feature type="non-terminal residue" evidence="4">
    <location>
        <position position="1"/>
    </location>
</feature>
<dbReference type="Gene3D" id="2.60.40.10">
    <property type="entry name" value="Immunoglobulins"/>
    <property type="match status" value="2"/>
</dbReference>
<dbReference type="SUPFAM" id="SSF49265">
    <property type="entry name" value="Fibronectin type III"/>
    <property type="match status" value="2"/>
</dbReference>
<evidence type="ECO:0000313" key="4">
    <source>
        <dbReference type="RefSeq" id="XP_032800354.1"/>
    </source>
</evidence>
<dbReference type="InterPro" id="IPR013783">
    <property type="entry name" value="Ig-like_fold"/>
</dbReference>
<dbReference type="RefSeq" id="XP_032800354.1">
    <property type="nucleotide sequence ID" value="XM_032944463.1"/>
</dbReference>
<dbReference type="SMART" id="SM00060">
    <property type="entry name" value="FN3"/>
    <property type="match status" value="2"/>
</dbReference>
<dbReference type="Pfam" id="PF00041">
    <property type="entry name" value="fn3"/>
    <property type="match status" value="2"/>
</dbReference>
<feature type="domain" description="Fibronectin type-III" evidence="2">
    <location>
        <begin position="209"/>
        <end position="315"/>
    </location>
</feature>
<feature type="region of interest" description="Disordered" evidence="1">
    <location>
        <begin position="1"/>
        <end position="22"/>
    </location>
</feature>
<evidence type="ECO:0000313" key="3">
    <source>
        <dbReference type="Proteomes" id="UP001318040"/>
    </source>
</evidence>
<evidence type="ECO:0000259" key="2">
    <source>
        <dbReference type="PROSITE" id="PS50853"/>
    </source>
</evidence>
<dbReference type="CDD" id="cd00063">
    <property type="entry name" value="FN3"/>
    <property type="match status" value="2"/>
</dbReference>
<reference evidence="4" key="1">
    <citation type="submission" date="2025-08" db="UniProtKB">
        <authorList>
            <consortium name="RefSeq"/>
        </authorList>
    </citation>
    <scope>IDENTIFICATION</scope>
    <source>
        <tissue evidence="4">Sperm</tissue>
    </source>
</reference>
<dbReference type="InterPro" id="IPR036116">
    <property type="entry name" value="FN3_sf"/>
</dbReference>
<dbReference type="GO" id="GO:0030182">
    <property type="term" value="P:neuron differentiation"/>
    <property type="evidence" value="ECO:0007669"/>
    <property type="project" value="TreeGrafter"/>
</dbReference>
<gene>
    <name evidence="4" type="primary">LOC116937386</name>
</gene>
<feature type="region of interest" description="Disordered" evidence="1">
    <location>
        <begin position="182"/>
        <end position="212"/>
    </location>
</feature>
<feature type="region of interest" description="Disordered" evidence="1">
    <location>
        <begin position="466"/>
        <end position="550"/>
    </location>
</feature>
<dbReference type="KEGG" id="pmrn:116937386"/>
<dbReference type="AlphaFoldDB" id="A0AAJ7SJP3"/>
<dbReference type="Proteomes" id="UP001318040">
    <property type="component" value="Unplaced"/>
</dbReference>
<dbReference type="InterPro" id="IPR042447">
    <property type="entry name" value="Anosmin-1"/>
</dbReference>
<dbReference type="InterPro" id="IPR003961">
    <property type="entry name" value="FN3_dom"/>
</dbReference>
<name>A0AAJ7SJP3_PETMA</name>
<protein>
    <submittedName>
        <fullName evidence="4">Anosmin-1-like</fullName>
    </submittedName>
</protein>
<dbReference type="GO" id="GO:0009986">
    <property type="term" value="C:cell surface"/>
    <property type="evidence" value="ECO:0007669"/>
    <property type="project" value="TreeGrafter"/>
</dbReference>
<keyword evidence="3" id="KW-1185">Reference proteome</keyword>
<dbReference type="PROSITE" id="PS50853">
    <property type="entry name" value="FN3"/>
    <property type="match status" value="2"/>
</dbReference>
<dbReference type="PANTHER" id="PTHR14131">
    <property type="entry name" value="ANOSMIN"/>
    <property type="match status" value="1"/>
</dbReference>
<proteinExistence type="predicted"/>
<feature type="compositionally biased region" description="Low complexity" evidence="1">
    <location>
        <begin position="535"/>
        <end position="550"/>
    </location>
</feature>
<dbReference type="PANTHER" id="PTHR14131:SF7">
    <property type="entry name" value="ANOSMIN 1B"/>
    <property type="match status" value="1"/>
</dbReference>
<accession>A0AAJ7SJP3</accession>
<feature type="domain" description="Fibronectin type-III" evidence="2">
    <location>
        <begin position="85"/>
        <end position="185"/>
    </location>
</feature>
<feature type="compositionally biased region" description="Low complexity" evidence="1">
    <location>
        <begin position="466"/>
        <end position="485"/>
    </location>
</feature>
<organism evidence="3 4">
    <name type="scientific">Petromyzon marinus</name>
    <name type="common">Sea lamprey</name>
    <dbReference type="NCBI Taxonomy" id="7757"/>
    <lineage>
        <taxon>Eukaryota</taxon>
        <taxon>Metazoa</taxon>
        <taxon>Chordata</taxon>
        <taxon>Craniata</taxon>
        <taxon>Vertebrata</taxon>
        <taxon>Cyclostomata</taxon>
        <taxon>Hyperoartia</taxon>
        <taxon>Petromyzontiformes</taxon>
        <taxon>Petromyzontidae</taxon>
        <taxon>Petromyzon</taxon>
    </lineage>
</organism>
<sequence>RHPECSPSCDFAASARDPRGSPCPPPRLSAGFTAACVPACRSDAHCGTPRRCCADDCGGATCRATRPATRGVPLKPQSELAVSLQPGGGGATGGGATWVDVRWTSRFNVSAQPVVFVLQGRWNHGIHPSEVAASPWETVSMVTSSRVRVSGLRPARWYQLRVAAVNAQGTRGFTAPSRHFTLPQDPSPPPPPSSLRLSHMTFAGGKGGPPEPPRGGMAVGAGGGVRVRVSWQPPVDPDVPVRYYRVSITTTATTATARREGNRRRRRVDTPHPWLDVSGLAPGSRCRVSVQAVSVHRALCLRSLHARLYFTTPALTATTTNITTTTTTATTTTAAAAAVAETAEEAALSSEGSIPARDVGGLVGGSPPTSPGSVWGEGPTVHGVRVGAPFYRERQLRAKVEWETDVNAVQGAAGAASTSPRFLVRWTSESCAGGVPQHSHLVLTQERWLLLNWLHLGCSYRVNVSPSSPSAVAGGDGPPSSSAVAGGDGGPHVSTATASFSTPPCLETGRLRPSGLKVTAATLAPSRQRTRPRARGSGTSPPPSRSTEPT</sequence>